<evidence type="ECO:0000259" key="1">
    <source>
        <dbReference type="PROSITE" id="PS50075"/>
    </source>
</evidence>
<dbReference type="Proteomes" id="UP000036356">
    <property type="component" value="Unassembled WGS sequence"/>
</dbReference>
<name>A0A0J1FVP3_9FIRM</name>
<dbReference type="SUPFAM" id="SSF47336">
    <property type="entry name" value="ACP-like"/>
    <property type="match status" value="1"/>
</dbReference>
<dbReference type="InterPro" id="IPR009081">
    <property type="entry name" value="PP-bd_ACP"/>
</dbReference>
<sequence length="88" mass="10285">MTKMEDRVLFTLNHILQKKKRKITLESRLWEDLFVDSVDMSMIIGDLEDEFEITITDDEFADVVTVNDIVEKLKARGLSDYQSIMNSI</sequence>
<gene>
    <name evidence="2" type="primary">acpP_1</name>
    <name evidence="2" type="ORF">DEAC_c05840</name>
</gene>
<proteinExistence type="predicted"/>
<evidence type="ECO:0000313" key="3">
    <source>
        <dbReference type="Proteomes" id="UP000036356"/>
    </source>
</evidence>
<protein>
    <submittedName>
        <fullName evidence="2">Acyl carrier protein</fullName>
    </submittedName>
</protein>
<dbReference type="Pfam" id="PF00550">
    <property type="entry name" value="PP-binding"/>
    <property type="match status" value="1"/>
</dbReference>
<dbReference type="InterPro" id="IPR036736">
    <property type="entry name" value="ACP-like_sf"/>
</dbReference>
<feature type="domain" description="Carrier" evidence="1">
    <location>
        <begin position="2"/>
        <end position="77"/>
    </location>
</feature>
<dbReference type="STRING" id="476652.DEAC_c05840"/>
<dbReference type="EMBL" id="LDZY01000002">
    <property type="protein sequence ID" value="KLU67372.1"/>
    <property type="molecule type" value="Genomic_DNA"/>
</dbReference>
<keyword evidence="3" id="KW-1185">Reference proteome</keyword>
<dbReference type="Gene3D" id="1.10.1200.10">
    <property type="entry name" value="ACP-like"/>
    <property type="match status" value="1"/>
</dbReference>
<accession>A0A0J1FVP3</accession>
<dbReference type="AlphaFoldDB" id="A0A0J1FVP3"/>
<reference evidence="2 3" key="1">
    <citation type="submission" date="2015-06" db="EMBL/GenBank/DDBJ databases">
        <title>Draft genome of the moderately acidophilic sulfate reducer Candidatus Desulfosporosinus acididurans strain M1.</title>
        <authorList>
            <person name="Poehlein A."/>
            <person name="Petzsch P."/>
            <person name="Johnson B.D."/>
            <person name="Schloemann M."/>
            <person name="Daniel R."/>
            <person name="Muehling M."/>
        </authorList>
    </citation>
    <scope>NUCLEOTIDE SEQUENCE [LARGE SCALE GENOMIC DNA]</scope>
    <source>
        <strain evidence="2 3">M1</strain>
    </source>
</reference>
<evidence type="ECO:0000313" key="2">
    <source>
        <dbReference type="EMBL" id="KLU67372.1"/>
    </source>
</evidence>
<comment type="caution">
    <text evidence="2">The sequence shown here is derived from an EMBL/GenBank/DDBJ whole genome shotgun (WGS) entry which is preliminary data.</text>
</comment>
<dbReference type="PROSITE" id="PS50075">
    <property type="entry name" value="CARRIER"/>
    <property type="match status" value="1"/>
</dbReference>
<dbReference type="PATRIC" id="fig|476652.3.peg.595"/>
<organism evidence="2 3">
    <name type="scientific">Desulfosporosinus acididurans</name>
    <dbReference type="NCBI Taxonomy" id="476652"/>
    <lineage>
        <taxon>Bacteria</taxon>
        <taxon>Bacillati</taxon>
        <taxon>Bacillota</taxon>
        <taxon>Clostridia</taxon>
        <taxon>Eubacteriales</taxon>
        <taxon>Desulfitobacteriaceae</taxon>
        <taxon>Desulfosporosinus</taxon>
    </lineage>
</organism>